<feature type="non-terminal residue" evidence="1">
    <location>
        <position position="1"/>
    </location>
</feature>
<dbReference type="AlphaFoldDB" id="A0A9D4GR31"/>
<reference evidence="1" key="2">
    <citation type="submission" date="2020-11" db="EMBL/GenBank/DDBJ databases">
        <authorList>
            <person name="McCartney M.A."/>
            <person name="Auch B."/>
            <person name="Kono T."/>
            <person name="Mallez S."/>
            <person name="Becker A."/>
            <person name="Gohl D.M."/>
            <person name="Silverstein K.A.T."/>
            <person name="Koren S."/>
            <person name="Bechman K.B."/>
            <person name="Herman A."/>
            <person name="Abrahante J.E."/>
            <person name="Garbe J."/>
        </authorList>
    </citation>
    <scope>NUCLEOTIDE SEQUENCE</scope>
    <source>
        <strain evidence="1">Duluth1</strain>
        <tissue evidence="1">Whole animal</tissue>
    </source>
</reference>
<evidence type="ECO:0000313" key="2">
    <source>
        <dbReference type="Proteomes" id="UP000828390"/>
    </source>
</evidence>
<name>A0A9D4GR31_DREPO</name>
<gene>
    <name evidence="1" type="ORF">DPMN_120183</name>
</gene>
<proteinExistence type="predicted"/>
<reference evidence="1" key="1">
    <citation type="journal article" date="2019" name="bioRxiv">
        <title>The Genome of the Zebra Mussel, Dreissena polymorpha: A Resource for Invasive Species Research.</title>
        <authorList>
            <person name="McCartney M.A."/>
            <person name="Auch B."/>
            <person name="Kono T."/>
            <person name="Mallez S."/>
            <person name="Zhang Y."/>
            <person name="Obille A."/>
            <person name="Becker A."/>
            <person name="Abrahante J.E."/>
            <person name="Garbe J."/>
            <person name="Badalamenti J.P."/>
            <person name="Herman A."/>
            <person name="Mangelson H."/>
            <person name="Liachko I."/>
            <person name="Sullivan S."/>
            <person name="Sone E.D."/>
            <person name="Koren S."/>
            <person name="Silverstein K.A.T."/>
            <person name="Beckman K.B."/>
            <person name="Gohl D.M."/>
        </authorList>
    </citation>
    <scope>NUCLEOTIDE SEQUENCE</scope>
    <source>
        <strain evidence="1">Duluth1</strain>
        <tissue evidence="1">Whole animal</tissue>
    </source>
</reference>
<comment type="caution">
    <text evidence="1">The sequence shown here is derived from an EMBL/GenBank/DDBJ whole genome shotgun (WGS) entry which is preliminary data.</text>
</comment>
<accession>A0A9D4GR31</accession>
<organism evidence="1 2">
    <name type="scientific">Dreissena polymorpha</name>
    <name type="common">Zebra mussel</name>
    <name type="synonym">Mytilus polymorpha</name>
    <dbReference type="NCBI Taxonomy" id="45954"/>
    <lineage>
        <taxon>Eukaryota</taxon>
        <taxon>Metazoa</taxon>
        <taxon>Spiralia</taxon>
        <taxon>Lophotrochozoa</taxon>
        <taxon>Mollusca</taxon>
        <taxon>Bivalvia</taxon>
        <taxon>Autobranchia</taxon>
        <taxon>Heteroconchia</taxon>
        <taxon>Euheterodonta</taxon>
        <taxon>Imparidentia</taxon>
        <taxon>Neoheterodontei</taxon>
        <taxon>Myida</taxon>
        <taxon>Dreissenoidea</taxon>
        <taxon>Dreissenidae</taxon>
        <taxon>Dreissena</taxon>
    </lineage>
</organism>
<sequence>PLARDQRGLCHGPVSVLLLKDSVREYLGVQSNLFTAASHEERSKWLLLESDCLSQVITF</sequence>
<dbReference type="EMBL" id="JAIWYP010000005">
    <property type="protein sequence ID" value="KAH3818462.1"/>
    <property type="molecule type" value="Genomic_DNA"/>
</dbReference>
<protein>
    <submittedName>
        <fullName evidence="1">Uncharacterized protein</fullName>
    </submittedName>
</protein>
<keyword evidence="2" id="KW-1185">Reference proteome</keyword>
<evidence type="ECO:0000313" key="1">
    <source>
        <dbReference type="EMBL" id="KAH3818462.1"/>
    </source>
</evidence>
<dbReference type="Proteomes" id="UP000828390">
    <property type="component" value="Unassembled WGS sequence"/>
</dbReference>